<evidence type="ECO:0000313" key="1">
    <source>
        <dbReference type="EMBL" id="PZF77364.1"/>
    </source>
</evidence>
<name>A0A2W2BAQ3_9HYPH</name>
<accession>A0A2W2BAQ3</accession>
<dbReference type="PANTHER" id="PTHR33973:SF4">
    <property type="entry name" value="OS07G0153300 PROTEIN"/>
    <property type="match status" value="1"/>
</dbReference>
<dbReference type="EMBL" id="QKVK01000003">
    <property type="protein sequence ID" value="PZF77364.1"/>
    <property type="molecule type" value="Genomic_DNA"/>
</dbReference>
<comment type="caution">
    <text evidence="1">The sequence shown here is derived from an EMBL/GenBank/DDBJ whole genome shotgun (WGS) entry which is preliminary data.</text>
</comment>
<keyword evidence="2" id="KW-1185">Reference proteome</keyword>
<protein>
    <submittedName>
        <fullName evidence="1">DUF1365 domain-containing protein</fullName>
    </submittedName>
</protein>
<dbReference type="InterPro" id="IPR010775">
    <property type="entry name" value="DUF1365"/>
</dbReference>
<reference evidence="2" key="1">
    <citation type="submission" date="2018-06" db="EMBL/GenBank/DDBJ databases">
        <title>Aestuariibacter litoralis strain KCTC 52945T.</title>
        <authorList>
            <person name="Li X."/>
            <person name="Salam N."/>
            <person name="Li J.-L."/>
            <person name="Chen Y.-M."/>
            <person name="Yang Z.-W."/>
            <person name="Zhang L.-Y."/>
            <person name="Han M.-X."/>
            <person name="Xiao M."/>
            <person name="Li W.-J."/>
        </authorList>
    </citation>
    <scope>NUCLEOTIDE SEQUENCE [LARGE SCALE GENOMIC DNA]</scope>
    <source>
        <strain evidence="2">KCTC 52945</strain>
    </source>
</reference>
<dbReference type="RefSeq" id="WP_111197760.1">
    <property type="nucleotide sequence ID" value="NZ_QKVK01000003.1"/>
</dbReference>
<organism evidence="1 2">
    <name type="scientific">Aestuariivirga litoralis</name>
    <dbReference type="NCBI Taxonomy" id="2650924"/>
    <lineage>
        <taxon>Bacteria</taxon>
        <taxon>Pseudomonadati</taxon>
        <taxon>Pseudomonadota</taxon>
        <taxon>Alphaproteobacteria</taxon>
        <taxon>Hyphomicrobiales</taxon>
        <taxon>Aestuariivirgaceae</taxon>
        <taxon>Aestuariivirga</taxon>
    </lineage>
</organism>
<dbReference type="Pfam" id="PF07103">
    <property type="entry name" value="DUF1365"/>
    <property type="match status" value="1"/>
</dbReference>
<gene>
    <name evidence="1" type="ORF">DK847_08570</name>
</gene>
<sequence>MPETCLYHGEVVHRRLSPLRHQLRYRVYNILADVDRLDELARSCRLFSYNRLNLFSIMDRNHGPGDGTPVREHAWSLVRAAEGGEGVRRIFMFCYPSVLGYVFNPLTVYYGVDAQGRLRLMIYEVNNTFGGRHSYVLPVKSNVAQQSAPKHFFVSPFNAVEGRYLFNFTLPEERIALGVALTVGDKPVLKAYVSGQRKPLTDANLLRSFLSIPLLTLKVIGAIHLHALKLWWKGLKLNRRPRGPNHTVDFLPEAHSQP</sequence>
<dbReference type="Proteomes" id="UP000248795">
    <property type="component" value="Unassembled WGS sequence"/>
</dbReference>
<dbReference type="AlphaFoldDB" id="A0A2W2BAQ3"/>
<proteinExistence type="predicted"/>
<evidence type="ECO:0000313" key="2">
    <source>
        <dbReference type="Proteomes" id="UP000248795"/>
    </source>
</evidence>
<dbReference type="PANTHER" id="PTHR33973">
    <property type="entry name" value="OS07G0153300 PROTEIN"/>
    <property type="match status" value="1"/>
</dbReference>